<dbReference type="Pfam" id="PF00289">
    <property type="entry name" value="Biotin_carb_N"/>
    <property type="match status" value="1"/>
</dbReference>
<evidence type="ECO:0000259" key="7">
    <source>
        <dbReference type="PROSITE" id="PS50979"/>
    </source>
</evidence>
<dbReference type="InterPro" id="IPR005482">
    <property type="entry name" value="Biotin_COase_C"/>
</dbReference>
<dbReference type="AlphaFoldDB" id="A0A3B1BW27"/>
<dbReference type="FunFam" id="3.40.50.20:FF:000010">
    <property type="entry name" value="Propionyl-CoA carboxylase subunit alpha"/>
    <property type="match status" value="1"/>
</dbReference>
<dbReference type="SUPFAM" id="SSF51246">
    <property type="entry name" value="Rudiment single hybrid motif"/>
    <property type="match status" value="1"/>
</dbReference>
<sequence>MFKKILIANRGEIAIRIIRACKELGIETVAVHSTADERALHVRFADQSVCIGPPQSDKSYLNIPAVISAAEVTDVDAIHPGYGYLAENAGFADVCESSKITFIGPSSDHIAQMGNKSAARDMARSLGVPVIPGSKESVESLDDAVASANEAVYPVMLKASSGGGGRGMRIVWSDQELAKSFDTVRAEAANAFGDPSVYIEKYIENPKHVEIQIMADSYGSVIHLGERDCSIQRRHQKVIEETPSVKLPPETRSAMVDAAITIARGIGYRSLGTVEFLVDKDWDFYFIEMNTRIQVEHTVTECVTGLDLVKEQIRIADGEKLRFAQDDIRIYGHSIECRINAEDSLKFIPSAGMVTGLNIPGGPGVRVDTALYNEYVVTPYYDSLVAKLVVHGIDREEAIAKMNRILSELHIGGIETTIELNQRILNSDQFLSGNYHTGSLSQILS</sequence>
<proteinExistence type="predicted"/>
<dbReference type="PROSITE" id="PS00866">
    <property type="entry name" value="CPSASE_1"/>
    <property type="match status" value="1"/>
</dbReference>
<dbReference type="InterPro" id="IPR011764">
    <property type="entry name" value="Biotin_carboxylation_dom"/>
</dbReference>
<gene>
    <name evidence="8" type="ORF">MNBD_NITROSPINAE01-209</name>
</gene>
<dbReference type="SUPFAM" id="SSF52440">
    <property type="entry name" value="PreATP-grasp domain"/>
    <property type="match status" value="1"/>
</dbReference>
<dbReference type="InterPro" id="IPR005481">
    <property type="entry name" value="BC-like_N"/>
</dbReference>
<keyword evidence="3" id="KW-0547">Nucleotide-binding</keyword>
<dbReference type="Pfam" id="PF02786">
    <property type="entry name" value="CPSase_L_D2"/>
    <property type="match status" value="1"/>
</dbReference>
<dbReference type="FunFam" id="3.30.1490.20:FF:000003">
    <property type="entry name" value="acetyl-CoA carboxylase isoform X1"/>
    <property type="match status" value="1"/>
</dbReference>
<dbReference type="PROSITE" id="PS00867">
    <property type="entry name" value="CPSASE_2"/>
    <property type="match status" value="1"/>
</dbReference>
<evidence type="ECO:0000256" key="3">
    <source>
        <dbReference type="ARBA" id="ARBA00022741"/>
    </source>
</evidence>
<evidence type="ECO:0000256" key="2">
    <source>
        <dbReference type="ARBA" id="ARBA00022723"/>
    </source>
</evidence>
<dbReference type="InterPro" id="IPR004549">
    <property type="entry name" value="Acetyl_CoA_COase_biotin_COase"/>
</dbReference>
<evidence type="ECO:0000259" key="6">
    <source>
        <dbReference type="PROSITE" id="PS50975"/>
    </source>
</evidence>
<evidence type="ECO:0000313" key="8">
    <source>
        <dbReference type="EMBL" id="VAX16493.1"/>
    </source>
</evidence>
<keyword evidence="1 8" id="KW-0436">Ligase</keyword>
<dbReference type="GO" id="GO:0005524">
    <property type="term" value="F:ATP binding"/>
    <property type="evidence" value="ECO:0007669"/>
    <property type="project" value="UniProtKB-KW"/>
</dbReference>
<feature type="domain" description="Biotin carboxylation" evidence="7">
    <location>
        <begin position="1"/>
        <end position="445"/>
    </location>
</feature>
<evidence type="ECO:0000256" key="5">
    <source>
        <dbReference type="ARBA" id="ARBA00022842"/>
    </source>
</evidence>
<dbReference type="InterPro" id="IPR011054">
    <property type="entry name" value="Rudment_hybrid_motif"/>
</dbReference>
<reference evidence="8" key="1">
    <citation type="submission" date="2018-06" db="EMBL/GenBank/DDBJ databases">
        <authorList>
            <person name="Zhirakovskaya E."/>
        </authorList>
    </citation>
    <scope>NUCLEOTIDE SEQUENCE</scope>
</reference>
<dbReference type="EC" id="6.3.4.14" evidence="8"/>
<dbReference type="GO" id="GO:0046872">
    <property type="term" value="F:metal ion binding"/>
    <property type="evidence" value="ECO:0007669"/>
    <property type="project" value="UniProtKB-KW"/>
</dbReference>
<dbReference type="GO" id="GO:0004075">
    <property type="term" value="F:biotin carboxylase activity"/>
    <property type="evidence" value="ECO:0007669"/>
    <property type="project" value="UniProtKB-EC"/>
</dbReference>
<dbReference type="NCBIfam" id="NF006367">
    <property type="entry name" value="PRK08591.1"/>
    <property type="match status" value="1"/>
</dbReference>
<protein>
    <submittedName>
        <fullName evidence="8">Biotin carboxylase of acetyl-CoA carboxylase</fullName>
        <ecNumber evidence="8">6.3.4.14</ecNumber>
    </submittedName>
</protein>
<evidence type="ECO:0000256" key="1">
    <source>
        <dbReference type="ARBA" id="ARBA00022598"/>
    </source>
</evidence>
<dbReference type="PANTHER" id="PTHR48095:SF2">
    <property type="entry name" value="BIOTIN CARBOXYLASE, CHLOROPLASTIC"/>
    <property type="match status" value="1"/>
</dbReference>
<dbReference type="EMBL" id="UOGC01000029">
    <property type="protein sequence ID" value="VAX16493.1"/>
    <property type="molecule type" value="Genomic_DNA"/>
</dbReference>
<evidence type="ECO:0000256" key="4">
    <source>
        <dbReference type="ARBA" id="ARBA00022840"/>
    </source>
</evidence>
<dbReference type="PROSITE" id="PS50979">
    <property type="entry name" value="BC"/>
    <property type="match status" value="1"/>
</dbReference>
<dbReference type="InterPro" id="IPR051602">
    <property type="entry name" value="ACC_Biotin_Carboxylase"/>
</dbReference>
<dbReference type="SUPFAM" id="SSF56059">
    <property type="entry name" value="Glutathione synthetase ATP-binding domain-like"/>
    <property type="match status" value="1"/>
</dbReference>
<dbReference type="InterPro" id="IPR011761">
    <property type="entry name" value="ATP-grasp"/>
</dbReference>
<organism evidence="8">
    <name type="scientific">hydrothermal vent metagenome</name>
    <dbReference type="NCBI Taxonomy" id="652676"/>
    <lineage>
        <taxon>unclassified sequences</taxon>
        <taxon>metagenomes</taxon>
        <taxon>ecological metagenomes</taxon>
    </lineage>
</organism>
<dbReference type="InterPro" id="IPR005479">
    <property type="entry name" value="CPAse_ATP-bd"/>
</dbReference>
<feature type="domain" description="ATP-grasp" evidence="6">
    <location>
        <begin position="120"/>
        <end position="317"/>
    </location>
</feature>
<keyword evidence="5" id="KW-0460">Magnesium</keyword>
<dbReference type="SMART" id="SM00878">
    <property type="entry name" value="Biotin_carb_C"/>
    <property type="match status" value="1"/>
</dbReference>
<dbReference type="PANTHER" id="PTHR48095">
    <property type="entry name" value="PYRUVATE CARBOXYLASE SUBUNIT A"/>
    <property type="match status" value="1"/>
</dbReference>
<keyword evidence="4" id="KW-0067">ATP-binding</keyword>
<dbReference type="NCBIfam" id="TIGR00514">
    <property type="entry name" value="accC"/>
    <property type="match status" value="1"/>
</dbReference>
<name>A0A3B1BW27_9ZZZZ</name>
<dbReference type="InterPro" id="IPR016185">
    <property type="entry name" value="PreATP-grasp_dom_sf"/>
</dbReference>
<dbReference type="Gene3D" id="3.30.470.20">
    <property type="entry name" value="ATP-grasp fold, B domain"/>
    <property type="match status" value="1"/>
</dbReference>
<dbReference type="PROSITE" id="PS50975">
    <property type="entry name" value="ATP_GRASP"/>
    <property type="match status" value="1"/>
</dbReference>
<accession>A0A3B1BW27</accession>
<dbReference type="Pfam" id="PF02785">
    <property type="entry name" value="Biotin_carb_C"/>
    <property type="match status" value="1"/>
</dbReference>
<keyword evidence="2" id="KW-0479">Metal-binding</keyword>